<dbReference type="Proteomes" id="UP000051931">
    <property type="component" value="Unassembled WGS sequence"/>
</dbReference>
<feature type="transmembrane region" description="Helical" evidence="2">
    <location>
        <begin position="120"/>
        <end position="138"/>
    </location>
</feature>
<feature type="region of interest" description="Disordered" evidence="1">
    <location>
        <begin position="1"/>
        <end position="31"/>
    </location>
</feature>
<evidence type="ECO:0000313" key="3">
    <source>
        <dbReference type="EMBL" id="KRL63342.1"/>
    </source>
</evidence>
<protein>
    <recommendedName>
        <fullName evidence="5">Integral membrane protein</fullName>
    </recommendedName>
</protein>
<reference evidence="3 4" key="1">
    <citation type="journal article" date="2015" name="Genome Announc.">
        <title>Expanding the biotechnology potential of lactobacilli through comparative genomics of 213 strains and associated genera.</title>
        <authorList>
            <person name="Sun Z."/>
            <person name="Harris H.M."/>
            <person name="McCann A."/>
            <person name="Guo C."/>
            <person name="Argimon S."/>
            <person name="Zhang W."/>
            <person name="Yang X."/>
            <person name="Jeffery I.B."/>
            <person name="Cooney J.C."/>
            <person name="Kagawa T.F."/>
            <person name="Liu W."/>
            <person name="Song Y."/>
            <person name="Salvetti E."/>
            <person name="Wrobel A."/>
            <person name="Rasinkangas P."/>
            <person name="Parkhill J."/>
            <person name="Rea M.C."/>
            <person name="O'Sullivan O."/>
            <person name="Ritari J."/>
            <person name="Douillard F.P."/>
            <person name="Paul Ross R."/>
            <person name="Yang R."/>
            <person name="Briner A.E."/>
            <person name="Felis G.E."/>
            <person name="de Vos W.M."/>
            <person name="Barrangou R."/>
            <person name="Klaenhammer T.R."/>
            <person name="Caufield P.W."/>
            <person name="Cui Y."/>
            <person name="Zhang H."/>
            <person name="O'Toole P.W."/>
        </authorList>
    </citation>
    <scope>NUCLEOTIDE SEQUENCE [LARGE SCALE GENOMIC DNA]</scope>
    <source>
        <strain evidence="3 4">DSM 15354</strain>
    </source>
</reference>
<evidence type="ECO:0008006" key="5">
    <source>
        <dbReference type="Google" id="ProtNLM"/>
    </source>
</evidence>
<evidence type="ECO:0000256" key="2">
    <source>
        <dbReference type="SAM" id="Phobius"/>
    </source>
</evidence>
<feature type="transmembrane region" description="Helical" evidence="2">
    <location>
        <begin position="213"/>
        <end position="233"/>
    </location>
</feature>
<evidence type="ECO:0000313" key="4">
    <source>
        <dbReference type="Proteomes" id="UP000051931"/>
    </source>
</evidence>
<dbReference type="OrthoDB" id="2327103at2"/>
<dbReference type="PATRIC" id="fig|1122152.4.peg.936"/>
<dbReference type="Pfam" id="PF06570">
    <property type="entry name" value="DUF1129"/>
    <property type="match status" value="1"/>
</dbReference>
<dbReference type="eggNOG" id="COG4858">
    <property type="taxonomic scope" value="Bacteria"/>
</dbReference>
<comment type="caution">
    <text evidence="3">The sequence shown here is derived from an EMBL/GenBank/DDBJ whole genome shotgun (WGS) entry which is preliminary data.</text>
</comment>
<dbReference type="EMBL" id="AZFB01000004">
    <property type="protein sequence ID" value="KRL63342.1"/>
    <property type="molecule type" value="Genomic_DNA"/>
</dbReference>
<keyword evidence="2" id="KW-1133">Transmembrane helix</keyword>
<feature type="transmembrane region" description="Helical" evidence="2">
    <location>
        <begin position="144"/>
        <end position="165"/>
    </location>
</feature>
<name>A0A0R1S484_9LACO</name>
<keyword evidence="4" id="KW-1185">Reference proteome</keyword>
<dbReference type="InterPro" id="IPR009214">
    <property type="entry name" value="DUF1129"/>
</dbReference>
<dbReference type="AlphaFoldDB" id="A0A0R1S484"/>
<sequence>MDTKEKNLKNSAKQAENLQKEEKLANLTSESPAKLRQNLSNKNSDYIFRLEKALIQGGKTEQEAQTETDKLLVEIISAQKQGVPASTLYQKSPVLKADEILHPVVKPKEPEFWQKAVDNGLLYFAIFAGMVAIMGLSSPKTQNSQLGIFTLIGISVVFGYVMTALNEEVIQSRLRDRKLGWGKMIFMLIGTVALIFVVISIFTLKAVQPINPVLPVAVNLILAILAFGGRYFFRKHYHITSSVLYPQGTNNK</sequence>
<keyword evidence="2" id="KW-0812">Transmembrane</keyword>
<evidence type="ECO:0000256" key="1">
    <source>
        <dbReference type="SAM" id="MobiDB-lite"/>
    </source>
</evidence>
<organism evidence="3 4">
    <name type="scientific">Lactobacillus psittaci DSM 15354</name>
    <dbReference type="NCBI Taxonomy" id="1122152"/>
    <lineage>
        <taxon>Bacteria</taxon>
        <taxon>Bacillati</taxon>
        <taxon>Bacillota</taxon>
        <taxon>Bacilli</taxon>
        <taxon>Lactobacillales</taxon>
        <taxon>Lactobacillaceae</taxon>
        <taxon>Lactobacillus</taxon>
    </lineage>
</organism>
<keyword evidence="2" id="KW-0472">Membrane</keyword>
<dbReference type="PIRSF" id="PIRSF033111">
    <property type="entry name" value="UCP033111"/>
    <property type="match status" value="1"/>
</dbReference>
<gene>
    <name evidence="3" type="ORF">FC23_GL000912</name>
</gene>
<feature type="transmembrane region" description="Helical" evidence="2">
    <location>
        <begin position="185"/>
        <end position="207"/>
    </location>
</feature>
<dbReference type="STRING" id="1122152.GCA_000425905_00991"/>
<accession>A0A0R1S484</accession>
<dbReference type="RefSeq" id="WP_027824963.1">
    <property type="nucleotide sequence ID" value="NZ_AUEI01000007.1"/>
</dbReference>
<proteinExistence type="predicted"/>